<dbReference type="AlphaFoldDB" id="A0A0G4HIV2"/>
<evidence type="ECO:0000256" key="1">
    <source>
        <dbReference type="SAM" id="MobiDB-lite"/>
    </source>
</evidence>
<feature type="region of interest" description="Disordered" evidence="1">
    <location>
        <begin position="1"/>
        <end position="63"/>
    </location>
</feature>
<feature type="region of interest" description="Disordered" evidence="1">
    <location>
        <begin position="675"/>
        <end position="817"/>
    </location>
</feature>
<feature type="compositionally biased region" description="Basic and acidic residues" evidence="1">
    <location>
        <begin position="771"/>
        <end position="784"/>
    </location>
</feature>
<sequence>MGKTPHAALLDVKRGTSSSAERVAGRSWVRDLTEEGIEPHPGPGSGGGGQAAAAAASSSRTCNFTRQELNEKQKAARARLPVGTKKQKWGEFLSAAELRLIDGSCEWDKCPLKDIALHRDGQEKAEASGGYGKAGGRSVGKKNWKPPGPKDTANVRLVPDIAENEPKTFVGASSWLPATVKWVKKRLQENDDVDLAGPRVSPGVLSRFAGGGKTRALIELGKELQKELPDCLVIFISLNDKTRYEGGSSGMSGVEEVVMRIAWVLLGCWVDREKKQATFTAFCKEQMWKKEAFEEWLGSRKAILLVDELNQLPLTSKMGDDNLPSFLSKNFVAPEGRALIFSTHVASTAPTLDELMHKRVCAFLGLPLIESFEEDTKAFGKLWNASKILYYGRSPGLVVTSEQEVLEKFRERFEALKRKESQKALRGVIETALKGGRTEEIGSLEGLADVRVTSNRSTSLLWPPCYLSQVVKKIEGLERAANLLDMLRDGQTNDGKAWEGLVAAAIAMRLWLSRGTVLLPSLERTKIGCIILDDDAQSTTVADVLNRHASSLKSADGMTKTHLIVSWDGQFVRVDVLLVKKGRKEKEREVWGYRCKQGEGEGVPERQPPEGLDRAIWLPGGCAHQESLTTFSKGWEIPSEKRIEELLGVSCSEVVSPYWRARLLQSKPASAAAVGSSAASSAGADSGGGGGEKGKRKKGKPGDASASASSSAGADSGGGGGEKGDRKRQVEHGGDDADMLTQGEKRRRRTPPATNRPRKDPLSSGGAGRHSSSEPEKKVRKEMAARSATASFGEGKERKLGAGVWNASQAKSRGRGK</sequence>
<proteinExistence type="predicted"/>
<dbReference type="EMBL" id="CDMZ01002817">
    <property type="protein sequence ID" value="CEM43999.1"/>
    <property type="molecule type" value="Genomic_DNA"/>
</dbReference>
<accession>A0A0G4HIV2</accession>
<dbReference type="PhylomeDB" id="A0A0G4HIV2"/>
<organism evidence="2">
    <name type="scientific">Chromera velia CCMP2878</name>
    <dbReference type="NCBI Taxonomy" id="1169474"/>
    <lineage>
        <taxon>Eukaryota</taxon>
        <taxon>Sar</taxon>
        <taxon>Alveolata</taxon>
        <taxon>Colpodellida</taxon>
        <taxon>Chromeraceae</taxon>
        <taxon>Chromera</taxon>
    </lineage>
</organism>
<protein>
    <submittedName>
        <fullName evidence="2">Uncharacterized protein</fullName>
    </submittedName>
</protein>
<feature type="compositionally biased region" description="Low complexity" evidence="1">
    <location>
        <begin position="675"/>
        <end position="684"/>
    </location>
</feature>
<feature type="compositionally biased region" description="Gly residues" evidence="1">
    <location>
        <begin position="129"/>
        <end position="138"/>
    </location>
</feature>
<feature type="compositionally biased region" description="Low complexity" evidence="1">
    <location>
        <begin position="702"/>
        <end position="714"/>
    </location>
</feature>
<reference evidence="2" key="1">
    <citation type="submission" date="2014-11" db="EMBL/GenBank/DDBJ databases">
        <authorList>
            <person name="Otto D Thomas"/>
            <person name="Naeem Raeece"/>
        </authorList>
    </citation>
    <scope>NUCLEOTIDE SEQUENCE</scope>
</reference>
<name>A0A0G4HIV2_9ALVE</name>
<feature type="compositionally biased region" description="Basic and acidic residues" evidence="1">
    <location>
        <begin position="722"/>
        <end position="735"/>
    </location>
</feature>
<evidence type="ECO:0000313" key="2">
    <source>
        <dbReference type="EMBL" id="CEM43999.1"/>
    </source>
</evidence>
<gene>
    <name evidence="2" type="ORF">Cvel_7009</name>
</gene>
<feature type="region of interest" description="Disordered" evidence="1">
    <location>
        <begin position="126"/>
        <end position="154"/>
    </location>
</feature>
<dbReference type="VEuPathDB" id="CryptoDB:Cvel_7009"/>